<comment type="cofactor">
    <cofactor evidence="15">
        <name>Zn(2+)</name>
        <dbReference type="ChEBI" id="CHEBI:29105"/>
    </cofactor>
    <text evidence="15">Binds 1 divalent metal cation per subunit.</text>
</comment>
<evidence type="ECO:0000256" key="11">
    <source>
        <dbReference type="ARBA" id="ARBA00022801"/>
    </source>
</evidence>
<comment type="cofactor">
    <cofactor evidence="4">
        <name>Mg(2+)</name>
        <dbReference type="ChEBI" id="CHEBI:18420"/>
    </cofactor>
</comment>
<evidence type="ECO:0000256" key="7">
    <source>
        <dbReference type="ARBA" id="ARBA00013227"/>
    </source>
</evidence>
<evidence type="ECO:0000256" key="15">
    <source>
        <dbReference type="PIRSR" id="PIRSR605511-2"/>
    </source>
</evidence>
<dbReference type="EC" id="3.1.1.17" evidence="7"/>
<dbReference type="PRINTS" id="PR01791">
    <property type="entry name" value="REGUCALCIN"/>
</dbReference>
<dbReference type="GO" id="GO:0005737">
    <property type="term" value="C:cytoplasm"/>
    <property type="evidence" value="ECO:0007669"/>
    <property type="project" value="UniProtKB-SubCell"/>
</dbReference>
<evidence type="ECO:0000256" key="10">
    <source>
        <dbReference type="ARBA" id="ARBA00022723"/>
    </source>
</evidence>
<comment type="cofactor">
    <cofactor evidence="2">
        <name>Ca(2+)</name>
        <dbReference type="ChEBI" id="CHEBI:29108"/>
    </cofactor>
</comment>
<evidence type="ECO:0000256" key="5">
    <source>
        <dbReference type="ARBA" id="ARBA00004496"/>
    </source>
</evidence>
<dbReference type="GO" id="GO:0030234">
    <property type="term" value="F:enzyme regulator activity"/>
    <property type="evidence" value="ECO:0007669"/>
    <property type="project" value="InterPro"/>
</dbReference>
<keyword evidence="15" id="KW-0862">Zinc</keyword>
<dbReference type="STRING" id="1852522.SAMN06295960_1174"/>
<dbReference type="InterPro" id="IPR008367">
    <property type="entry name" value="Regucalcin"/>
</dbReference>
<evidence type="ECO:0000256" key="4">
    <source>
        <dbReference type="ARBA" id="ARBA00001946"/>
    </source>
</evidence>
<feature type="active site" description="Proton donor/acceptor" evidence="14">
    <location>
        <position position="201"/>
    </location>
</feature>
<evidence type="ECO:0000256" key="14">
    <source>
        <dbReference type="PIRSR" id="PIRSR605511-1"/>
    </source>
</evidence>
<dbReference type="PRINTS" id="PR01790">
    <property type="entry name" value="SMP30FAMILY"/>
</dbReference>
<evidence type="ECO:0000256" key="2">
    <source>
        <dbReference type="ARBA" id="ARBA00001913"/>
    </source>
</evidence>
<dbReference type="InterPro" id="IPR013658">
    <property type="entry name" value="SGL"/>
</dbReference>
<dbReference type="GO" id="GO:0004341">
    <property type="term" value="F:gluconolactonase activity"/>
    <property type="evidence" value="ECO:0007669"/>
    <property type="project" value="UniProtKB-EC"/>
</dbReference>
<accession>A0A1X7J3T9</accession>
<evidence type="ECO:0000256" key="1">
    <source>
        <dbReference type="ARBA" id="ARBA00001589"/>
    </source>
</evidence>
<dbReference type="Gene3D" id="2.120.10.30">
    <property type="entry name" value="TolB, C-terminal domain"/>
    <property type="match status" value="1"/>
</dbReference>
<proteinExistence type="inferred from homology"/>
<dbReference type="PANTHER" id="PTHR10907">
    <property type="entry name" value="REGUCALCIN"/>
    <property type="match status" value="1"/>
</dbReference>
<name>A0A1X7J3T9_9BACL</name>
<evidence type="ECO:0000256" key="3">
    <source>
        <dbReference type="ARBA" id="ARBA00001936"/>
    </source>
</evidence>
<keyword evidence="10 15" id="KW-0479">Metal-binding</keyword>
<evidence type="ECO:0000259" key="16">
    <source>
        <dbReference type="Pfam" id="PF08450"/>
    </source>
</evidence>
<comment type="catalytic activity">
    <reaction evidence="1">
        <text>D-glucono-1,5-lactone + H2O = D-gluconate + H(+)</text>
        <dbReference type="Rhea" id="RHEA:10440"/>
        <dbReference type="ChEBI" id="CHEBI:15377"/>
        <dbReference type="ChEBI" id="CHEBI:15378"/>
        <dbReference type="ChEBI" id="CHEBI:16217"/>
        <dbReference type="ChEBI" id="CHEBI:18391"/>
        <dbReference type="EC" id="3.1.1.17"/>
    </reaction>
</comment>
<dbReference type="InterPro" id="IPR011042">
    <property type="entry name" value="6-blade_b-propeller_TolB-like"/>
</dbReference>
<feature type="binding site" evidence="15">
    <location>
        <position position="201"/>
    </location>
    <ligand>
        <name>a divalent metal cation</name>
        <dbReference type="ChEBI" id="CHEBI:60240"/>
    </ligand>
</feature>
<evidence type="ECO:0000256" key="9">
    <source>
        <dbReference type="ARBA" id="ARBA00022490"/>
    </source>
</evidence>
<keyword evidence="9" id="KW-0963">Cytoplasm</keyword>
<evidence type="ECO:0000256" key="8">
    <source>
        <dbReference type="ARBA" id="ARBA00016808"/>
    </source>
</evidence>
<dbReference type="RefSeq" id="WP_244903295.1">
    <property type="nucleotide sequence ID" value="NZ_FXAZ01000001.1"/>
</dbReference>
<protein>
    <recommendedName>
        <fullName evidence="8">Regucalcin</fullName>
        <ecNumber evidence="7">3.1.1.17</ecNumber>
    </recommendedName>
    <alternativeName>
        <fullName evidence="13">Gluconolactonase</fullName>
    </alternativeName>
</protein>
<dbReference type="PANTHER" id="PTHR10907:SF47">
    <property type="entry name" value="REGUCALCIN"/>
    <property type="match status" value="1"/>
</dbReference>
<dbReference type="GO" id="GO:0005509">
    <property type="term" value="F:calcium ion binding"/>
    <property type="evidence" value="ECO:0007669"/>
    <property type="project" value="InterPro"/>
</dbReference>
<evidence type="ECO:0000313" key="17">
    <source>
        <dbReference type="EMBL" id="SMG22285.1"/>
    </source>
</evidence>
<feature type="domain" description="SMP-30/Gluconolactonase/LRE-like region" evidence="16">
    <location>
        <begin position="17"/>
        <end position="260"/>
    </location>
</feature>
<dbReference type="InterPro" id="IPR005511">
    <property type="entry name" value="SMP-30"/>
</dbReference>
<feature type="binding site" evidence="15">
    <location>
        <position position="103"/>
    </location>
    <ligand>
        <name>substrate</name>
    </ligand>
</feature>
<comment type="similarity">
    <text evidence="6">Belongs to the SMP-30/CGR1 family.</text>
</comment>
<comment type="subcellular location">
    <subcellularLocation>
        <location evidence="5">Cytoplasm</location>
    </subcellularLocation>
</comment>
<gene>
    <name evidence="17" type="ORF">SAMN06295960_1174</name>
</gene>
<dbReference type="SUPFAM" id="SSF63829">
    <property type="entry name" value="Calcium-dependent phosphotriesterase"/>
    <property type="match status" value="1"/>
</dbReference>
<evidence type="ECO:0000256" key="13">
    <source>
        <dbReference type="ARBA" id="ARBA00032464"/>
    </source>
</evidence>
<feature type="binding site" evidence="15">
    <location>
        <position position="19"/>
    </location>
    <ligand>
        <name>a divalent metal cation</name>
        <dbReference type="ChEBI" id="CHEBI:60240"/>
    </ligand>
</feature>
<dbReference type="GO" id="GO:0019853">
    <property type="term" value="P:L-ascorbic acid biosynthetic process"/>
    <property type="evidence" value="ECO:0007669"/>
    <property type="project" value="TreeGrafter"/>
</dbReference>
<comment type="cofactor">
    <cofactor evidence="3">
        <name>Mn(2+)</name>
        <dbReference type="ChEBI" id="CHEBI:29035"/>
    </cofactor>
</comment>
<reference evidence="17 18" key="1">
    <citation type="submission" date="2017-04" db="EMBL/GenBank/DDBJ databases">
        <authorList>
            <person name="Afonso C.L."/>
            <person name="Miller P.J."/>
            <person name="Scott M.A."/>
            <person name="Spackman E."/>
            <person name="Goraichik I."/>
            <person name="Dimitrov K.M."/>
            <person name="Suarez D.L."/>
            <person name="Swayne D.E."/>
        </authorList>
    </citation>
    <scope>NUCLEOTIDE SEQUENCE [LARGE SCALE GENOMIC DNA]</scope>
    <source>
        <strain evidence="17 18">11</strain>
    </source>
</reference>
<dbReference type="Pfam" id="PF08450">
    <property type="entry name" value="SGL"/>
    <property type="match status" value="1"/>
</dbReference>
<keyword evidence="18" id="KW-1185">Reference proteome</keyword>
<sequence>MALNLQAEIVVHANNQIGEGPLWDPVDQCLYWVDITRKRIHHYHPVSGETSCHEVDQYISAIVPTQIRGTFLCAMKDGFYKLDLLTGTKEHIVNPEPNTPNNRFNDGKCDPAGRFFAGTMDMNIKPHAGALYCLDAEHGCKKMLSNITISNGLAWSLDGETMYYIDTASAEIAAYSYDLNSGSLGERRSIAVIPSEEGSPDGMTIDCEGMLWIALWGGGKVIRLNPATGEHMASVTVPASQVASCTFGGENLDELYITTAAAFLSKERLASEPLAGSLFRVKTGVRGVEAHSFAARTSNSAIVQP</sequence>
<dbReference type="AlphaFoldDB" id="A0A1X7J3T9"/>
<keyword evidence="12" id="KW-0106">Calcium</keyword>
<organism evidence="17 18">
    <name type="scientific">Paenibacillus aquistagni</name>
    <dbReference type="NCBI Taxonomy" id="1852522"/>
    <lineage>
        <taxon>Bacteria</taxon>
        <taxon>Bacillati</taxon>
        <taxon>Bacillota</taxon>
        <taxon>Bacilli</taxon>
        <taxon>Bacillales</taxon>
        <taxon>Paenibacillaceae</taxon>
        <taxon>Paenibacillus</taxon>
    </lineage>
</organism>
<dbReference type="FunFam" id="2.120.10.30:FF:000027">
    <property type="entry name" value="Regucalcin homologue"/>
    <property type="match status" value="1"/>
</dbReference>
<feature type="binding site" evidence="15">
    <location>
        <position position="105"/>
    </location>
    <ligand>
        <name>substrate</name>
    </ligand>
</feature>
<dbReference type="EMBL" id="FXAZ01000001">
    <property type="protein sequence ID" value="SMG22285.1"/>
    <property type="molecule type" value="Genomic_DNA"/>
</dbReference>
<feature type="binding site" evidence="15">
    <location>
        <position position="151"/>
    </location>
    <ligand>
        <name>a divalent metal cation</name>
        <dbReference type="ChEBI" id="CHEBI:60240"/>
    </ligand>
</feature>
<evidence type="ECO:0000256" key="12">
    <source>
        <dbReference type="ARBA" id="ARBA00022837"/>
    </source>
</evidence>
<keyword evidence="11" id="KW-0378">Hydrolase</keyword>
<evidence type="ECO:0000313" key="18">
    <source>
        <dbReference type="Proteomes" id="UP000193834"/>
    </source>
</evidence>
<dbReference type="Proteomes" id="UP000193834">
    <property type="component" value="Unassembled WGS sequence"/>
</dbReference>
<evidence type="ECO:0000256" key="6">
    <source>
        <dbReference type="ARBA" id="ARBA00008853"/>
    </source>
</evidence>